<dbReference type="EMBL" id="BK015818">
    <property type="protein sequence ID" value="DAE26471.1"/>
    <property type="molecule type" value="Genomic_DNA"/>
</dbReference>
<organism evidence="1">
    <name type="scientific">Siphoviridae sp. ctr4Z12</name>
    <dbReference type="NCBI Taxonomy" id="2827280"/>
    <lineage>
        <taxon>Viruses</taxon>
        <taxon>Duplodnaviria</taxon>
        <taxon>Heunggongvirae</taxon>
        <taxon>Uroviricota</taxon>
        <taxon>Caudoviricetes</taxon>
    </lineage>
</organism>
<protein>
    <submittedName>
        <fullName evidence="1">Uncharacterized protein</fullName>
    </submittedName>
</protein>
<sequence length="58" mass="6789">MNGKNPMKLSVEKNDGEYKIKLDDQELRYVENYNIDVNSRLEPGKAKLTLEMLVQYPD</sequence>
<proteinExistence type="predicted"/>
<name>A0A8S5R4V5_9CAUD</name>
<reference evidence="1" key="1">
    <citation type="journal article" date="2021" name="Proc. Natl. Acad. Sci. U.S.A.">
        <title>A Catalog of Tens of Thousands of Viruses from Human Metagenomes Reveals Hidden Associations with Chronic Diseases.</title>
        <authorList>
            <person name="Tisza M.J."/>
            <person name="Buck C.B."/>
        </authorList>
    </citation>
    <scope>NUCLEOTIDE SEQUENCE</scope>
    <source>
        <strain evidence="1">Ctr4Z12</strain>
    </source>
</reference>
<evidence type="ECO:0000313" key="1">
    <source>
        <dbReference type="EMBL" id="DAE26471.1"/>
    </source>
</evidence>
<accession>A0A8S5R4V5</accession>